<evidence type="ECO:0008006" key="4">
    <source>
        <dbReference type="Google" id="ProtNLM"/>
    </source>
</evidence>
<comment type="caution">
    <text evidence="2">The sequence shown here is derived from an EMBL/GenBank/DDBJ whole genome shotgun (WGS) entry which is preliminary data.</text>
</comment>
<protein>
    <recommendedName>
        <fullName evidence="4">Terminase</fullName>
    </recommendedName>
</protein>
<accession>A0A4S1WIK5</accession>
<evidence type="ECO:0000313" key="2">
    <source>
        <dbReference type="EMBL" id="TGX42523.1"/>
    </source>
</evidence>
<dbReference type="AlphaFoldDB" id="A0A4S1WIK5"/>
<reference evidence="2 3" key="1">
    <citation type="submission" date="2019-04" db="EMBL/GenBank/DDBJ databases">
        <title>Sphingomonas psychrotolerans sp. nov., isolated from soil in the Tianshan Mountains, Xinjiang, China.</title>
        <authorList>
            <person name="Luo Y."/>
            <person name="Sheng H."/>
        </authorList>
    </citation>
    <scope>NUCLEOTIDE SEQUENCE [LARGE SCALE GENOMIC DNA]</scope>
    <source>
        <strain evidence="2 3">KIS18-15</strain>
    </source>
</reference>
<proteinExistence type="predicted"/>
<feature type="region of interest" description="Disordered" evidence="1">
    <location>
        <begin position="1"/>
        <end position="20"/>
    </location>
</feature>
<keyword evidence="3" id="KW-1185">Reference proteome</keyword>
<dbReference type="RefSeq" id="WP_135985120.1">
    <property type="nucleotide sequence ID" value="NZ_SRXU01000004.1"/>
</dbReference>
<dbReference type="Proteomes" id="UP000309848">
    <property type="component" value="Unassembled WGS sequence"/>
</dbReference>
<gene>
    <name evidence="2" type="ORF">E5A74_11860</name>
</gene>
<evidence type="ECO:0000256" key="1">
    <source>
        <dbReference type="SAM" id="MobiDB-lite"/>
    </source>
</evidence>
<evidence type="ECO:0000313" key="3">
    <source>
        <dbReference type="Proteomes" id="UP000309848"/>
    </source>
</evidence>
<name>A0A4S1WIK5_9SPHN</name>
<dbReference type="OrthoDB" id="7449348at2"/>
<organism evidence="2 3">
    <name type="scientific">Sphingomonas naasensis</name>
    <dbReference type="NCBI Taxonomy" id="1344951"/>
    <lineage>
        <taxon>Bacteria</taxon>
        <taxon>Pseudomonadati</taxon>
        <taxon>Pseudomonadota</taxon>
        <taxon>Alphaproteobacteria</taxon>
        <taxon>Sphingomonadales</taxon>
        <taxon>Sphingomonadaceae</taxon>
        <taxon>Sphingomonas</taxon>
    </lineage>
</organism>
<feature type="compositionally biased region" description="Basic and acidic residues" evidence="1">
    <location>
        <begin position="9"/>
        <end position="20"/>
    </location>
</feature>
<dbReference type="EMBL" id="SRXU01000004">
    <property type="protein sequence ID" value="TGX42523.1"/>
    <property type="molecule type" value="Genomic_DNA"/>
</dbReference>
<sequence length="202" mass="21711">MTRPNGHYLPDRRPRADGWTPERQRKFLATLRTSGVVRDACRAAGISSTSAYRVRRQSEAFADAWKKAQARGLANVEEAAFKRAVLGWDEVVMREGKEVSRKNRYSDSLLQLLLKRGDLKGARQGMSQSELELIAEDAAKAAKGSFVHARGADSARLRLEQKLAEMAARLIAGTTACPACGGSGRIAADADPGDVAGDAGAA</sequence>